<dbReference type="Proteomes" id="UP000033058">
    <property type="component" value="Chromosome"/>
</dbReference>
<dbReference type="AlphaFoldDB" id="A0A0E3LFN8"/>
<accession>A0A0E3LFN8</accession>
<protein>
    <submittedName>
        <fullName evidence="1">Uncharacterized protein</fullName>
    </submittedName>
</protein>
<organism evidence="1 2">
    <name type="scientific">Methanosarcina mazei WWM610</name>
    <dbReference type="NCBI Taxonomy" id="1434117"/>
    <lineage>
        <taxon>Archaea</taxon>
        <taxon>Methanobacteriati</taxon>
        <taxon>Methanobacteriota</taxon>
        <taxon>Stenosarchaea group</taxon>
        <taxon>Methanomicrobia</taxon>
        <taxon>Methanosarcinales</taxon>
        <taxon>Methanosarcinaceae</taxon>
        <taxon>Methanosarcina</taxon>
    </lineage>
</organism>
<proteinExistence type="predicted"/>
<evidence type="ECO:0000313" key="2">
    <source>
        <dbReference type="Proteomes" id="UP000033058"/>
    </source>
</evidence>
<name>A0A0E3LFN8_METMZ</name>
<dbReference type="EMBL" id="CP009509">
    <property type="protein sequence ID" value="AKB41096.1"/>
    <property type="molecule type" value="Genomic_DNA"/>
</dbReference>
<gene>
    <name evidence="1" type="ORF">MSMAW_2105</name>
</gene>
<sequence>MRICTEVIYSRAFNLFLGSNMKRWKILIICIIMGLIFIPAVSAEEEYTVNSDTEDTFTSAGKDYIISPWVENSSDAENPIFSVLSTQYITQGQTKTHYVSVGSGINYLEVDLNWGDTSDSLTLRISTPSGSNLGPYRDNSDGSVNGRIHFSIDPSQGYVEQGSWEFKVYGESVSGTEDYTFNLYQH</sequence>
<dbReference type="PATRIC" id="fig|1434117.4.peg.2688"/>
<reference evidence="1 2" key="1">
    <citation type="submission" date="2014-07" db="EMBL/GenBank/DDBJ databases">
        <title>Methanogenic archaea and the global carbon cycle.</title>
        <authorList>
            <person name="Henriksen J.R."/>
            <person name="Luke J."/>
            <person name="Reinhart S."/>
            <person name="Benedict M.N."/>
            <person name="Youngblut N.D."/>
            <person name="Metcalf M.E."/>
            <person name="Whitaker R.J."/>
            <person name="Metcalf W.W."/>
        </authorList>
    </citation>
    <scope>NUCLEOTIDE SEQUENCE [LARGE SCALE GENOMIC DNA]</scope>
    <source>
        <strain evidence="1 2">WWM610</strain>
    </source>
</reference>
<dbReference type="HOGENOM" id="CLU_145177_0_0_2"/>
<evidence type="ECO:0000313" key="1">
    <source>
        <dbReference type="EMBL" id="AKB41096.1"/>
    </source>
</evidence>